<reference evidence="2" key="1">
    <citation type="journal article" date="2019" name="Int. J. Syst. Evol. Microbiol.">
        <title>The Global Catalogue of Microorganisms (GCM) 10K type strain sequencing project: providing services to taxonomists for standard genome sequencing and annotation.</title>
        <authorList>
            <consortium name="The Broad Institute Genomics Platform"/>
            <consortium name="The Broad Institute Genome Sequencing Center for Infectious Disease"/>
            <person name="Wu L."/>
            <person name="Ma J."/>
        </authorList>
    </citation>
    <scope>NUCLEOTIDE SEQUENCE [LARGE SCALE GENOMIC DNA]</scope>
    <source>
        <strain evidence="2">JCM 17925</strain>
    </source>
</reference>
<dbReference type="PANTHER" id="PTHR37841:SF1">
    <property type="entry name" value="DUF3298 DOMAIN-CONTAINING PROTEIN"/>
    <property type="match status" value="1"/>
</dbReference>
<keyword evidence="2" id="KW-1185">Reference proteome</keyword>
<evidence type="ECO:0000313" key="1">
    <source>
        <dbReference type="EMBL" id="GAA4418833.1"/>
    </source>
</evidence>
<dbReference type="InterPro" id="IPR032774">
    <property type="entry name" value="WG_beta_rep"/>
</dbReference>
<name>A0ABP8KYR1_9BACT</name>
<gene>
    <name evidence="1" type="ORF">GCM10023187_52630</name>
</gene>
<accession>A0ABP8KYR1</accession>
<dbReference type="Pfam" id="PF14903">
    <property type="entry name" value="WG_beta_rep"/>
    <property type="match status" value="3"/>
</dbReference>
<dbReference type="PANTHER" id="PTHR37841">
    <property type="entry name" value="GLR2918 PROTEIN"/>
    <property type="match status" value="1"/>
</dbReference>
<evidence type="ECO:0008006" key="3">
    <source>
        <dbReference type="Google" id="ProtNLM"/>
    </source>
</evidence>
<dbReference type="SUPFAM" id="SSF69360">
    <property type="entry name" value="Cell wall binding repeat"/>
    <property type="match status" value="1"/>
</dbReference>
<comment type="caution">
    <text evidence="1">The sequence shown here is derived from an EMBL/GenBank/DDBJ whole genome shotgun (WGS) entry which is preliminary data.</text>
</comment>
<evidence type="ECO:0000313" key="2">
    <source>
        <dbReference type="Proteomes" id="UP001500936"/>
    </source>
</evidence>
<dbReference type="Proteomes" id="UP001500936">
    <property type="component" value="Unassembled WGS sequence"/>
</dbReference>
<sequence>MVVPYRYDEAGFFAPQGYVAPVRLGQLWYFITPKGKQIPTLGYDAIEDYHWRSWLVCRQGKWGLVNDYGQEIAPCQYEDIRRIDEESRLVFGMVETPVRRNGRWGLLDNKGREILACQYDDVRTIHNGHAEVRVGNQWHWVRLFTH</sequence>
<organism evidence="1 2">
    <name type="scientific">Nibrella viscosa</name>
    <dbReference type="NCBI Taxonomy" id="1084524"/>
    <lineage>
        <taxon>Bacteria</taxon>
        <taxon>Pseudomonadati</taxon>
        <taxon>Bacteroidota</taxon>
        <taxon>Cytophagia</taxon>
        <taxon>Cytophagales</taxon>
        <taxon>Spirosomataceae</taxon>
        <taxon>Nibrella</taxon>
    </lineage>
</organism>
<protein>
    <recommendedName>
        <fullName evidence="3">WG containing repeat-containing protein</fullName>
    </recommendedName>
</protein>
<dbReference type="EMBL" id="BAABHB010000017">
    <property type="protein sequence ID" value="GAA4418833.1"/>
    <property type="molecule type" value="Genomic_DNA"/>
</dbReference>
<proteinExistence type="predicted"/>